<dbReference type="InterPro" id="IPR002694">
    <property type="entry name" value="Znf_CHC2"/>
</dbReference>
<dbReference type="Pfam" id="PF01807">
    <property type="entry name" value="Zn_ribbon_DnaG"/>
    <property type="match status" value="1"/>
</dbReference>
<dbReference type="RefSeq" id="WP_134842914.1">
    <property type="nucleotide sequence ID" value="NZ_SGVY01000007.1"/>
</dbReference>
<dbReference type="SUPFAM" id="SSF57783">
    <property type="entry name" value="Zinc beta-ribbon"/>
    <property type="match status" value="1"/>
</dbReference>
<comment type="caution">
    <text evidence="2">The sequence shown here is derived from an EMBL/GenBank/DDBJ whole genome shotgun (WGS) entry which is preliminary data.</text>
</comment>
<dbReference type="Gene3D" id="3.90.580.10">
    <property type="entry name" value="Zinc finger, CHC2-type domain"/>
    <property type="match status" value="1"/>
</dbReference>
<evidence type="ECO:0000313" key="3">
    <source>
        <dbReference type="Proteomes" id="UP000297872"/>
    </source>
</evidence>
<name>A0A4Y8VS78_9BACT</name>
<dbReference type="InterPro" id="IPR036977">
    <property type="entry name" value="DNA_primase_Znf_CHC2"/>
</dbReference>
<protein>
    <submittedName>
        <fullName evidence="2">DNA primase</fullName>
    </submittedName>
</protein>
<dbReference type="SUPFAM" id="SSF56731">
    <property type="entry name" value="DNA primase core"/>
    <property type="match status" value="1"/>
</dbReference>
<sequence length="297" mass="34623">MDISEAKKISIVDYLEKKGYTHVKMRRGQYWYRSPLREEKTPSFVVNNNLHEWYDFGIAEGGDLIELGKRMYNTNDIHIVLTMIERDSNGLVKEKKTELRPSYTSVEVEDDMIDLRVMPLRNYALTSYLQSRGVDIGIATTFCKEIHYTLRNKKYFAIAFPNKSGGFEVRNPYYKGCIKNKDVSVFYHTNGMTQEHICVFEGFMDFLSYMTLRKQGNTEICVDGIVDVLVMNSVANLRKSMDFLDPYKEIHCYLDNDIAGQKTVETFVGLFGEKVKDESARYREYKDLNDLLRGKKR</sequence>
<dbReference type="GeneID" id="302994530"/>
<dbReference type="AlphaFoldDB" id="A0A4Y8VS78"/>
<accession>A0A4Y8VS78</accession>
<dbReference type="Proteomes" id="UP000297872">
    <property type="component" value="Unassembled WGS sequence"/>
</dbReference>
<dbReference type="GO" id="GO:0003899">
    <property type="term" value="F:DNA-directed RNA polymerase activity"/>
    <property type="evidence" value="ECO:0007669"/>
    <property type="project" value="InterPro"/>
</dbReference>
<evidence type="ECO:0000313" key="2">
    <source>
        <dbReference type="EMBL" id="TFH83315.1"/>
    </source>
</evidence>
<dbReference type="Gene3D" id="3.40.1360.10">
    <property type="match status" value="1"/>
</dbReference>
<proteinExistence type="predicted"/>
<dbReference type="EMBL" id="SGVY01000007">
    <property type="protein sequence ID" value="TFH83315.1"/>
    <property type="molecule type" value="Genomic_DNA"/>
</dbReference>
<keyword evidence="3" id="KW-1185">Reference proteome</keyword>
<dbReference type="GO" id="GO:0003677">
    <property type="term" value="F:DNA binding"/>
    <property type="evidence" value="ECO:0007669"/>
    <property type="project" value="InterPro"/>
</dbReference>
<dbReference type="GO" id="GO:0008270">
    <property type="term" value="F:zinc ion binding"/>
    <property type="evidence" value="ECO:0007669"/>
    <property type="project" value="InterPro"/>
</dbReference>
<dbReference type="Pfam" id="PF13155">
    <property type="entry name" value="Toprim_2"/>
    <property type="match status" value="1"/>
</dbReference>
<organism evidence="2 3">
    <name type="scientific">Segatella hominis</name>
    <dbReference type="NCBI Taxonomy" id="2518605"/>
    <lineage>
        <taxon>Bacteria</taxon>
        <taxon>Pseudomonadati</taxon>
        <taxon>Bacteroidota</taxon>
        <taxon>Bacteroidia</taxon>
        <taxon>Bacteroidales</taxon>
        <taxon>Prevotellaceae</taxon>
        <taxon>Segatella</taxon>
    </lineage>
</organism>
<evidence type="ECO:0000259" key="1">
    <source>
        <dbReference type="Pfam" id="PF01807"/>
    </source>
</evidence>
<dbReference type="OrthoDB" id="8536512at2"/>
<reference evidence="2 3" key="1">
    <citation type="submission" date="2019-02" db="EMBL/GenBank/DDBJ databases">
        <title>Draft Genome Sequence of the Prevotella sp. BCRC 81118, Isolated from Human Feces.</title>
        <authorList>
            <person name="Huang C.-H."/>
        </authorList>
    </citation>
    <scope>NUCLEOTIDE SEQUENCE [LARGE SCALE GENOMIC DNA]</scope>
    <source>
        <strain evidence="2 3">BCRC 81118</strain>
    </source>
</reference>
<gene>
    <name evidence="2" type="ORF">EXN75_04360</name>
</gene>
<feature type="domain" description="Zinc finger CHC2-type" evidence="1">
    <location>
        <begin position="7"/>
        <end position="75"/>
    </location>
</feature>
<dbReference type="GO" id="GO:0006260">
    <property type="term" value="P:DNA replication"/>
    <property type="evidence" value="ECO:0007669"/>
    <property type="project" value="InterPro"/>
</dbReference>